<evidence type="ECO:0000313" key="2">
    <source>
        <dbReference type="EMBL" id="SDI26036.1"/>
    </source>
</evidence>
<gene>
    <name evidence="2" type="ORF">SAMN05192534_1299</name>
</gene>
<feature type="transmembrane region" description="Helical" evidence="1">
    <location>
        <begin position="5"/>
        <end position="25"/>
    </location>
</feature>
<sequence>MNFSLLVRIIPGVLTVIVVLILFYMGVVNIRGVEGGAYGMLAFFLIIFAITSFIIAKKALKQVKYDL</sequence>
<organism evidence="2 3">
    <name type="scientific">Alteribacillus persepolensis</name>
    <dbReference type="NCBI Taxonomy" id="568899"/>
    <lineage>
        <taxon>Bacteria</taxon>
        <taxon>Bacillati</taxon>
        <taxon>Bacillota</taxon>
        <taxon>Bacilli</taxon>
        <taxon>Bacillales</taxon>
        <taxon>Bacillaceae</taxon>
        <taxon>Alteribacillus</taxon>
    </lineage>
</organism>
<dbReference type="AlphaFoldDB" id="A0A1G8J499"/>
<proteinExistence type="predicted"/>
<dbReference type="Proteomes" id="UP000199163">
    <property type="component" value="Unassembled WGS sequence"/>
</dbReference>
<keyword evidence="1" id="KW-0812">Transmembrane</keyword>
<name>A0A1G8J499_9BACI</name>
<dbReference type="STRING" id="568899.SAMN05192534_1299"/>
<keyword evidence="3" id="KW-1185">Reference proteome</keyword>
<feature type="transmembrane region" description="Helical" evidence="1">
    <location>
        <begin position="37"/>
        <end position="56"/>
    </location>
</feature>
<dbReference type="OrthoDB" id="2742590at2"/>
<evidence type="ECO:0000313" key="3">
    <source>
        <dbReference type="Proteomes" id="UP000199163"/>
    </source>
</evidence>
<evidence type="ECO:0000256" key="1">
    <source>
        <dbReference type="SAM" id="Phobius"/>
    </source>
</evidence>
<keyword evidence="1" id="KW-1133">Transmembrane helix</keyword>
<reference evidence="2 3" key="1">
    <citation type="submission" date="2016-10" db="EMBL/GenBank/DDBJ databases">
        <authorList>
            <person name="de Groot N.N."/>
        </authorList>
    </citation>
    <scope>NUCLEOTIDE SEQUENCE [LARGE SCALE GENOMIC DNA]</scope>
    <source>
        <strain evidence="2 3">DSM 21632</strain>
    </source>
</reference>
<protein>
    <submittedName>
        <fullName evidence="2">Uncharacterized protein</fullName>
    </submittedName>
</protein>
<accession>A0A1G8J499</accession>
<keyword evidence="1" id="KW-0472">Membrane</keyword>
<dbReference type="EMBL" id="FNDK01000029">
    <property type="protein sequence ID" value="SDI26036.1"/>
    <property type="molecule type" value="Genomic_DNA"/>
</dbReference>